<dbReference type="Proteomes" id="UP001403385">
    <property type="component" value="Unassembled WGS sequence"/>
</dbReference>
<evidence type="ECO:0000313" key="3">
    <source>
        <dbReference type="Proteomes" id="UP001403385"/>
    </source>
</evidence>
<gene>
    <name evidence="2" type="ORF">AAG747_16295</name>
</gene>
<evidence type="ECO:0000259" key="1">
    <source>
        <dbReference type="Pfam" id="PF13229"/>
    </source>
</evidence>
<dbReference type="EMBL" id="JBDKWZ010000009">
    <property type="protein sequence ID" value="MEN7549485.1"/>
    <property type="molecule type" value="Genomic_DNA"/>
</dbReference>
<dbReference type="InterPro" id="IPR011050">
    <property type="entry name" value="Pectin_lyase_fold/virulence"/>
</dbReference>
<dbReference type="Gene3D" id="2.160.20.10">
    <property type="entry name" value="Single-stranded right-handed beta-helix, Pectin lyase-like"/>
    <property type="match status" value="2"/>
</dbReference>
<dbReference type="PANTHER" id="PTHR36453:SF1">
    <property type="entry name" value="RIGHT HANDED BETA HELIX DOMAIN-CONTAINING PROTEIN"/>
    <property type="match status" value="1"/>
</dbReference>
<evidence type="ECO:0000313" key="2">
    <source>
        <dbReference type="EMBL" id="MEN7549485.1"/>
    </source>
</evidence>
<name>A0AAW9SCG3_9BACT</name>
<dbReference type="InterPro" id="IPR039448">
    <property type="entry name" value="Beta_helix"/>
</dbReference>
<dbReference type="InterPro" id="IPR012334">
    <property type="entry name" value="Pectin_lyas_fold"/>
</dbReference>
<dbReference type="InterPro" id="IPR006626">
    <property type="entry name" value="PbH1"/>
</dbReference>
<keyword evidence="3" id="KW-1185">Reference proteome</keyword>
<organism evidence="2 3">
    <name type="scientific">Rapidithrix thailandica</name>
    <dbReference type="NCBI Taxonomy" id="413964"/>
    <lineage>
        <taxon>Bacteria</taxon>
        <taxon>Pseudomonadati</taxon>
        <taxon>Bacteroidota</taxon>
        <taxon>Cytophagia</taxon>
        <taxon>Cytophagales</taxon>
        <taxon>Flammeovirgaceae</taxon>
        <taxon>Rapidithrix</taxon>
    </lineage>
</organism>
<proteinExistence type="predicted"/>
<dbReference type="SUPFAM" id="SSF51126">
    <property type="entry name" value="Pectin lyase-like"/>
    <property type="match status" value="1"/>
</dbReference>
<dbReference type="SMART" id="SM00710">
    <property type="entry name" value="PbH1"/>
    <property type="match status" value="7"/>
</dbReference>
<dbReference type="Pfam" id="PF13229">
    <property type="entry name" value="Beta_helix"/>
    <property type="match status" value="1"/>
</dbReference>
<accession>A0AAW9SCG3</accession>
<dbReference type="AlphaFoldDB" id="A0AAW9SCG3"/>
<feature type="domain" description="Right handed beta helix" evidence="1">
    <location>
        <begin position="336"/>
        <end position="501"/>
    </location>
</feature>
<dbReference type="PANTHER" id="PTHR36453">
    <property type="entry name" value="SECRETED PROTEIN-RELATED"/>
    <property type="match status" value="1"/>
</dbReference>
<comment type="caution">
    <text evidence="2">The sequence shown here is derived from an EMBL/GenBank/DDBJ whole genome shotgun (WGS) entry which is preliminary data.</text>
</comment>
<protein>
    <submittedName>
        <fullName evidence="2">Right-handed parallel beta-helix repeat-containing protein</fullName>
    </submittedName>
</protein>
<dbReference type="RefSeq" id="WP_346822264.1">
    <property type="nucleotide sequence ID" value="NZ_JBDKWZ010000009.1"/>
</dbReference>
<reference evidence="2 3" key="1">
    <citation type="submission" date="2024-04" db="EMBL/GenBank/DDBJ databases">
        <title>Novel genus in family Flammeovirgaceae.</title>
        <authorList>
            <person name="Nguyen T.H."/>
            <person name="Vuong T.Q."/>
            <person name="Le H."/>
            <person name="Kim S.-G."/>
        </authorList>
    </citation>
    <scope>NUCLEOTIDE SEQUENCE [LARGE SCALE GENOMIC DNA]</scope>
    <source>
        <strain evidence="2 3">JCM 23209</strain>
    </source>
</reference>
<sequence length="696" mass="79239">MCLNLLWACTRPEPGIRFYIAQEGSDLNPGTKRKPLASLTGVRDAIRKYKAENSVTDTIWVLVEGGRYFMQEPLMLTEKDGGTKTYPVVYKAQDSDEIPQFIAGKKITGFQVDAQGIWRVKVPETLYYGWQFDQLYVNGQRASIARTPNTGFYKIDSIHQTIWERGTGRVAERARQLVGLSEEEFSLFKKVKKEEEDRVRFRAYHKWDFTIRYLDKVEQDSLWMYTSGKGMKPWNPLQKGHRIAFENFEAALDTAGEWYLSKTGELSYYPRRGETPENSEVIAPALPHFMLIKGQLEKGQKVQNIRFEGLSFQYSHYKIPPSGFEPNQAATSVNAAIELEGAENITFQNCEISHTGQHGIHFGQGTQYCKIEQCHLNDLGGGGVYIGTNTIVAEELTTQHIEVHNSIVQTGGLEFSPAVGIWIGHAANNRVTHNDIGDFRYSGVSVGWRWGYDHSPAKNNKVLYNHIHHIGWGLTSDMGAVYTLGSSEGTEVSHNIIHDVYSYSYGGWGLYTDEGSSHVKMENNLVYNTKSGGFHQHYGKENSIRNNIFAFADFNQLQATRVEKHRSFDFTHNIIVYDSGTLLAGAWEKIDAQVDNNCYWAYKQDTVWFQNKDLENWRQTGKDLSSIVADPGFENAASRDFRFASEQMIRQIGFKPFDLEKVGVLGDNNWKMKARLPEEKRKAFQELSKKKKNPGH</sequence>